<comment type="similarity">
    <text evidence="2">Belongs to the TFIIA subunit 2 family.</text>
</comment>
<dbReference type="GO" id="GO:0006367">
    <property type="term" value="P:transcription initiation at RNA polymerase II promoter"/>
    <property type="evidence" value="ECO:0007669"/>
    <property type="project" value="InterPro"/>
</dbReference>
<dbReference type="InterPro" id="IPR003194">
    <property type="entry name" value="TFIIA_gsu"/>
</dbReference>
<dbReference type="CDD" id="cd10014">
    <property type="entry name" value="TFIIA_gamma_C"/>
    <property type="match status" value="1"/>
</dbReference>
<evidence type="ECO:0000313" key="8">
    <source>
        <dbReference type="Proteomes" id="UP000541444"/>
    </source>
</evidence>
<evidence type="ECO:0000256" key="3">
    <source>
        <dbReference type="ARBA" id="ARBA00023015"/>
    </source>
</evidence>
<dbReference type="Gene3D" id="1.10.287.190">
    <property type="entry name" value="Transcription factor IIA gamma subunit, alpha-helical domain"/>
    <property type="match status" value="1"/>
</dbReference>
<dbReference type="InterPro" id="IPR015871">
    <property type="entry name" value="TFIIA_gsu_C"/>
</dbReference>
<keyword evidence="4" id="KW-0804">Transcription</keyword>
<dbReference type="Gene3D" id="2.30.18.10">
    <property type="entry name" value="Transcription factor IIA (TFIIA), beta-barrel domain"/>
    <property type="match status" value="1"/>
</dbReference>
<protein>
    <recommendedName>
        <fullName evidence="6">Transcription initiation factor IIA gamma subunit C-terminal domain-containing protein</fullName>
    </recommendedName>
</protein>
<dbReference type="Pfam" id="PF02751">
    <property type="entry name" value="TFIIA_gamma_C"/>
    <property type="match status" value="1"/>
</dbReference>
<proteinExistence type="inferred from homology"/>
<evidence type="ECO:0000256" key="4">
    <source>
        <dbReference type="ARBA" id="ARBA00023163"/>
    </source>
</evidence>
<organism evidence="7 8">
    <name type="scientific">Kingdonia uniflora</name>
    <dbReference type="NCBI Taxonomy" id="39325"/>
    <lineage>
        <taxon>Eukaryota</taxon>
        <taxon>Viridiplantae</taxon>
        <taxon>Streptophyta</taxon>
        <taxon>Embryophyta</taxon>
        <taxon>Tracheophyta</taxon>
        <taxon>Spermatophyta</taxon>
        <taxon>Magnoliopsida</taxon>
        <taxon>Ranunculales</taxon>
        <taxon>Circaeasteraceae</taxon>
        <taxon>Kingdonia</taxon>
    </lineage>
</organism>
<dbReference type="GO" id="GO:0005672">
    <property type="term" value="C:transcription factor TFIIA complex"/>
    <property type="evidence" value="ECO:0007669"/>
    <property type="project" value="InterPro"/>
</dbReference>
<keyword evidence="3" id="KW-0805">Transcription regulation</keyword>
<gene>
    <name evidence="7" type="ORF">GIB67_016477</name>
</gene>
<evidence type="ECO:0000256" key="5">
    <source>
        <dbReference type="ARBA" id="ARBA00023242"/>
    </source>
</evidence>
<comment type="caution">
    <text evidence="7">The sequence shown here is derived from an EMBL/GenBank/DDBJ whole genome shotgun (WGS) entry which is preliminary data.</text>
</comment>
<reference evidence="7 8" key="1">
    <citation type="journal article" date="2020" name="IScience">
        <title>Genome Sequencing of the Endangered Kingdonia uniflora (Circaeasteraceae, Ranunculales) Reveals Potential Mechanisms of Evolutionary Specialization.</title>
        <authorList>
            <person name="Sun Y."/>
            <person name="Deng T."/>
            <person name="Zhang A."/>
            <person name="Moore M.J."/>
            <person name="Landis J.B."/>
            <person name="Lin N."/>
            <person name="Zhang H."/>
            <person name="Zhang X."/>
            <person name="Huang J."/>
            <person name="Zhang X."/>
            <person name="Sun H."/>
            <person name="Wang H."/>
        </authorList>
    </citation>
    <scope>NUCLEOTIDE SEQUENCE [LARGE SCALE GENOMIC DNA]</scope>
    <source>
        <strain evidence="7">TB1705</strain>
        <tissue evidence="7">Leaf</tissue>
    </source>
</reference>
<dbReference type="SUPFAM" id="SSF47396">
    <property type="entry name" value="Transcription factor IIA (TFIIA), alpha-helical domain"/>
    <property type="match status" value="1"/>
</dbReference>
<evidence type="ECO:0000256" key="2">
    <source>
        <dbReference type="ARBA" id="ARBA00007675"/>
    </source>
</evidence>
<dbReference type="Proteomes" id="UP000541444">
    <property type="component" value="Unassembled WGS sequence"/>
</dbReference>
<keyword evidence="8" id="KW-1185">Reference proteome</keyword>
<accession>A0A7J7M7Z2</accession>
<dbReference type="SUPFAM" id="SSF50784">
    <property type="entry name" value="Transcription factor IIA (TFIIA), beta-barrel domain"/>
    <property type="match status" value="1"/>
</dbReference>
<dbReference type="PANTHER" id="PTHR10966">
    <property type="entry name" value="TRANSCRIPTION INITIATION FACTOR IIA SUBUNIT 2"/>
    <property type="match status" value="1"/>
</dbReference>
<keyword evidence="5" id="KW-0539">Nucleus</keyword>
<dbReference type="AlphaFoldDB" id="A0A7J7M7Z2"/>
<comment type="subcellular location">
    <subcellularLocation>
        <location evidence="1">Nucleus</location>
    </subcellularLocation>
</comment>
<dbReference type="EMBL" id="JACGCM010001722">
    <property type="protein sequence ID" value="KAF6150999.1"/>
    <property type="molecule type" value="Genomic_DNA"/>
</dbReference>
<dbReference type="InterPro" id="IPR009088">
    <property type="entry name" value="TFIIA_b-brl"/>
</dbReference>
<dbReference type="OrthoDB" id="586585at2759"/>
<evidence type="ECO:0000259" key="6">
    <source>
        <dbReference type="Pfam" id="PF02751"/>
    </source>
</evidence>
<sequence>MEMDDKELMTVMFHYRDSKIGTCLMESLTEMMQSGILVFAQSVDIFNQFDKGHLHSYNYCQSVWRFDLQDAVLTNEEGKQNVPRISILALDSKAEAKAKALQL</sequence>
<name>A0A7J7M7Z2_9MAGN</name>
<dbReference type="InterPro" id="IPR009083">
    <property type="entry name" value="TFIIA_a-hlx"/>
</dbReference>
<feature type="domain" description="Transcription initiation factor IIA gamma subunit C-terminal" evidence="6">
    <location>
        <begin position="51"/>
        <end position="92"/>
    </location>
</feature>
<evidence type="ECO:0000313" key="7">
    <source>
        <dbReference type="EMBL" id="KAF6150999.1"/>
    </source>
</evidence>
<evidence type="ECO:0000256" key="1">
    <source>
        <dbReference type="ARBA" id="ARBA00004123"/>
    </source>
</evidence>